<evidence type="ECO:0000313" key="6">
    <source>
        <dbReference type="Proteomes" id="UP001501009"/>
    </source>
</evidence>
<evidence type="ECO:0000313" key="5">
    <source>
        <dbReference type="EMBL" id="GAA3803824.1"/>
    </source>
</evidence>
<dbReference type="Pfam" id="PF00294">
    <property type="entry name" value="PfkB"/>
    <property type="match status" value="1"/>
</dbReference>
<name>A0ABP7HXC8_9ACTN</name>
<dbReference type="GO" id="GO:0016301">
    <property type="term" value="F:kinase activity"/>
    <property type="evidence" value="ECO:0007669"/>
    <property type="project" value="UniProtKB-KW"/>
</dbReference>
<accession>A0ABP7HXC8</accession>
<dbReference type="PANTHER" id="PTHR43085">
    <property type="entry name" value="HEXOKINASE FAMILY MEMBER"/>
    <property type="match status" value="1"/>
</dbReference>
<dbReference type="EMBL" id="BAABDE010000018">
    <property type="protein sequence ID" value="GAA3803824.1"/>
    <property type="molecule type" value="Genomic_DNA"/>
</dbReference>
<dbReference type="SUPFAM" id="SSF53613">
    <property type="entry name" value="Ribokinase-like"/>
    <property type="match status" value="1"/>
</dbReference>
<keyword evidence="6" id="KW-1185">Reference proteome</keyword>
<feature type="domain" description="Carbohydrate kinase PfkB" evidence="4">
    <location>
        <begin position="30"/>
        <end position="294"/>
    </location>
</feature>
<dbReference type="PROSITE" id="PS00584">
    <property type="entry name" value="PFKB_KINASES_2"/>
    <property type="match status" value="1"/>
</dbReference>
<comment type="similarity">
    <text evidence="1">Belongs to the carbohydrate kinase PfkB family.</text>
</comment>
<dbReference type="InterPro" id="IPR002173">
    <property type="entry name" value="Carboh/pur_kinase_PfkB_CS"/>
</dbReference>
<dbReference type="InterPro" id="IPR050306">
    <property type="entry name" value="PfkB_Carbo_kinase"/>
</dbReference>
<comment type="caution">
    <text evidence="5">The sequence shown here is derived from an EMBL/GenBank/DDBJ whole genome shotgun (WGS) entry which is preliminary data.</text>
</comment>
<reference evidence="6" key="1">
    <citation type="journal article" date="2019" name="Int. J. Syst. Evol. Microbiol.">
        <title>The Global Catalogue of Microorganisms (GCM) 10K type strain sequencing project: providing services to taxonomists for standard genome sequencing and annotation.</title>
        <authorList>
            <consortium name="The Broad Institute Genomics Platform"/>
            <consortium name="The Broad Institute Genome Sequencing Center for Infectious Disease"/>
            <person name="Wu L."/>
            <person name="Ma J."/>
        </authorList>
    </citation>
    <scope>NUCLEOTIDE SEQUENCE [LARGE SCALE GENOMIC DNA]</scope>
    <source>
        <strain evidence="6">JCM 17138</strain>
    </source>
</reference>
<keyword evidence="2" id="KW-0808">Transferase</keyword>
<dbReference type="PROSITE" id="PS00583">
    <property type="entry name" value="PFKB_KINASES_1"/>
    <property type="match status" value="1"/>
</dbReference>
<keyword evidence="3 5" id="KW-0418">Kinase</keyword>
<evidence type="ECO:0000259" key="4">
    <source>
        <dbReference type="Pfam" id="PF00294"/>
    </source>
</evidence>
<evidence type="ECO:0000256" key="3">
    <source>
        <dbReference type="ARBA" id="ARBA00022777"/>
    </source>
</evidence>
<organism evidence="5 6">
    <name type="scientific">Streptomyces coacervatus</name>
    <dbReference type="NCBI Taxonomy" id="647381"/>
    <lineage>
        <taxon>Bacteria</taxon>
        <taxon>Bacillati</taxon>
        <taxon>Actinomycetota</taxon>
        <taxon>Actinomycetes</taxon>
        <taxon>Kitasatosporales</taxon>
        <taxon>Streptomycetaceae</taxon>
        <taxon>Streptomyces</taxon>
    </lineage>
</organism>
<evidence type="ECO:0000256" key="1">
    <source>
        <dbReference type="ARBA" id="ARBA00010688"/>
    </source>
</evidence>
<gene>
    <name evidence="5" type="ORF">GCM10022403_042230</name>
</gene>
<dbReference type="CDD" id="cd01942">
    <property type="entry name" value="ribokinase_group_A"/>
    <property type="match status" value="1"/>
</dbReference>
<evidence type="ECO:0000256" key="2">
    <source>
        <dbReference type="ARBA" id="ARBA00022679"/>
    </source>
</evidence>
<proteinExistence type="inferred from homology"/>
<dbReference type="Proteomes" id="UP001501009">
    <property type="component" value="Unassembled WGS sequence"/>
</dbReference>
<dbReference type="Gene3D" id="3.40.1190.20">
    <property type="match status" value="1"/>
</dbReference>
<dbReference type="InterPro" id="IPR011611">
    <property type="entry name" value="PfkB_dom"/>
</dbReference>
<sequence length="324" mass="34373">MRIAVTGSIATDHLMLFPGRFSEQLVPDQLAAVSLSFLADELDIRYGGVAANIAYGLGILGRRPLLVGAAGRDFGEYRGRLEAAGVDTAQVRVSESRYTARFVCTTDADQNQIATFYSGAMTEAADIDLEEVLDRAGGADFVLVGPDDPTAMLRHAAACRRLGLPFAADPSQQLARMTAADVMAMIEGARYLFTNSYERALLLRLVGRPASEVLERVGAWIVTQGREGVRIDRAGSGSVHVPAVPAVSVTDPTGAGDALRAGFLAGLVRGLGDRASAQLGATLATLALEFPGSQGYRCTESDLIARSAQHYDVRPMPSSSQVQR</sequence>
<protein>
    <submittedName>
        <fullName evidence="5">Carbohydrate kinase family protein</fullName>
    </submittedName>
</protein>
<dbReference type="PANTHER" id="PTHR43085:SF46">
    <property type="entry name" value="ADENOSINE KINASE"/>
    <property type="match status" value="1"/>
</dbReference>
<dbReference type="RefSeq" id="WP_275773450.1">
    <property type="nucleotide sequence ID" value="NZ_BAABDE010000018.1"/>
</dbReference>
<dbReference type="InterPro" id="IPR029056">
    <property type="entry name" value="Ribokinase-like"/>
</dbReference>